<dbReference type="Pfam" id="PF00067">
    <property type="entry name" value="p450"/>
    <property type="match status" value="1"/>
</dbReference>
<comment type="caution">
    <text evidence="3">The sequence shown here is derived from an EMBL/GenBank/DDBJ whole genome shotgun (WGS) entry which is preliminary data.</text>
</comment>
<keyword evidence="2" id="KW-0349">Heme</keyword>
<gene>
    <name evidence="3" type="ORF">PGB27_14885</name>
</gene>
<dbReference type="InterPro" id="IPR001128">
    <property type="entry name" value="Cyt_P450"/>
</dbReference>
<evidence type="ECO:0000256" key="2">
    <source>
        <dbReference type="RuleBase" id="RU000461"/>
    </source>
</evidence>
<dbReference type="PRINTS" id="PR00359">
    <property type="entry name" value="BP450"/>
</dbReference>
<accession>A0ABT5SV23</accession>
<keyword evidence="2" id="KW-0479">Metal-binding</keyword>
<evidence type="ECO:0000313" key="3">
    <source>
        <dbReference type="EMBL" id="MDD7966619.1"/>
    </source>
</evidence>
<keyword evidence="4" id="KW-1185">Reference proteome</keyword>
<dbReference type="InterPro" id="IPR036396">
    <property type="entry name" value="Cyt_P450_sf"/>
</dbReference>
<name>A0ABT5SV23_9PSEU</name>
<dbReference type="RefSeq" id="WP_274201155.1">
    <property type="nucleotide sequence ID" value="NZ_JAQZAO010000006.1"/>
</dbReference>
<dbReference type="SUPFAM" id="SSF48264">
    <property type="entry name" value="Cytochrome P450"/>
    <property type="match status" value="1"/>
</dbReference>
<proteinExistence type="inferred from homology"/>
<dbReference type="Proteomes" id="UP001300763">
    <property type="component" value="Unassembled WGS sequence"/>
</dbReference>
<dbReference type="InterPro" id="IPR017972">
    <property type="entry name" value="Cyt_P450_CS"/>
</dbReference>
<dbReference type="InterPro" id="IPR002397">
    <property type="entry name" value="Cyt_P450_B"/>
</dbReference>
<dbReference type="Gene3D" id="1.10.630.10">
    <property type="entry name" value="Cytochrome P450"/>
    <property type="match status" value="1"/>
</dbReference>
<comment type="similarity">
    <text evidence="1 2">Belongs to the cytochrome P450 family.</text>
</comment>
<dbReference type="PANTHER" id="PTHR46696:SF1">
    <property type="entry name" value="CYTOCHROME P450 YJIB-RELATED"/>
    <property type="match status" value="1"/>
</dbReference>
<dbReference type="EMBL" id="JAQZAO010000006">
    <property type="protein sequence ID" value="MDD7966619.1"/>
    <property type="molecule type" value="Genomic_DNA"/>
</dbReference>
<keyword evidence="2" id="KW-0560">Oxidoreductase</keyword>
<evidence type="ECO:0000256" key="1">
    <source>
        <dbReference type="ARBA" id="ARBA00010617"/>
    </source>
</evidence>
<dbReference type="PROSITE" id="PS00086">
    <property type="entry name" value="CYTOCHROME_P450"/>
    <property type="match status" value="1"/>
</dbReference>
<reference evidence="3 4" key="1">
    <citation type="submission" date="2023-02" db="EMBL/GenBank/DDBJ databases">
        <title>Genome sequencing required for Actinomycetospora new species description.</title>
        <authorList>
            <person name="Saimee Y."/>
            <person name="Duangmal K."/>
        </authorList>
    </citation>
    <scope>NUCLEOTIDE SEQUENCE [LARGE SCALE GENOMIC DNA]</scope>
    <source>
        <strain evidence="3 4">DW7H6</strain>
    </source>
</reference>
<evidence type="ECO:0000313" key="4">
    <source>
        <dbReference type="Proteomes" id="UP001300763"/>
    </source>
</evidence>
<protein>
    <submittedName>
        <fullName evidence="3">Cytochrome P450</fullName>
    </submittedName>
</protein>
<dbReference type="PANTHER" id="PTHR46696">
    <property type="entry name" value="P450, PUTATIVE (EUROFUNG)-RELATED"/>
    <property type="match status" value="1"/>
</dbReference>
<sequence>MTTLPLDRPDPTAPPAAYRRLQEHEPVARVTGHDGAPAWLVTSHDLVAAGLADPRLGLTPPGVPVDERASLFQDGPAHARLRRLVARAFTPRRIAELAPRVEALAESHVAALVTASADGPADLVDLVAAPLAVGSLGLLLGVDLDDHPRFRVLVDEALRADPVAAADDPPALLAEAERAWGALMGFTAELVAGARDAPGDDLLGTLVAVRDADDGRLDDGELIALVTALLAAGVITVRGGLAVAVLHLLRDDALAGLAERPGAEVAGLVDELVRRMGVEVFPRWAQEDLVLGGVAVAAGDRVLLRLEAANHDPARFAEPEALRPGRVGPHLGFGRGPHHCLGAALARLELTSALTALSRRAPGLRLAVPLAEVPWRRGEVDSGPLALPVRCAPRS</sequence>
<keyword evidence="2" id="KW-0408">Iron</keyword>
<organism evidence="3 4">
    <name type="scientific">Actinomycetospora lemnae</name>
    <dbReference type="NCBI Taxonomy" id="3019891"/>
    <lineage>
        <taxon>Bacteria</taxon>
        <taxon>Bacillati</taxon>
        <taxon>Actinomycetota</taxon>
        <taxon>Actinomycetes</taxon>
        <taxon>Pseudonocardiales</taxon>
        <taxon>Pseudonocardiaceae</taxon>
        <taxon>Actinomycetospora</taxon>
    </lineage>
</organism>
<keyword evidence="2" id="KW-0503">Monooxygenase</keyword>